<feature type="compositionally biased region" description="Basic residues" evidence="1">
    <location>
        <begin position="130"/>
        <end position="172"/>
    </location>
</feature>
<feature type="region of interest" description="Disordered" evidence="1">
    <location>
        <begin position="127"/>
        <end position="195"/>
    </location>
</feature>
<evidence type="ECO:0000256" key="1">
    <source>
        <dbReference type="SAM" id="MobiDB-lite"/>
    </source>
</evidence>
<dbReference type="AlphaFoldDB" id="A0A1X6P9M0"/>
<reference evidence="2 3" key="1">
    <citation type="submission" date="2017-03" db="EMBL/GenBank/DDBJ databases">
        <title>WGS assembly of Porphyra umbilicalis.</title>
        <authorList>
            <person name="Brawley S.H."/>
            <person name="Blouin N.A."/>
            <person name="Ficko-Blean E."/>
            <person name="Wheeler G.L."/>
            <person name="Lohr M."/>
            <person name="Goodson H.V."/>
            <person name="Jenkins J.W."/>
            <person name="Blaby-Haas C.E."/>
            <person name="Helliwell K.E."/>
            <person name="Chan C."/>
            <person name="Marriage T."/>
            <person name="Bhattacharya D."/>
            <person name="Klein A.S."/>
            <person name="Badis Y."/>
            <person name="Brodie J."/>
            <person name="Cao Y."/>
            <person name="Collen J."/>
            <person name="Dittami S.M."/>
            <person name="Gachon C.M."/>
            <person name="Green B.R."/>
            <person name="Karpowicz S."/>
            <person name="Kim J.W."/>
            <person name="Kudahl U."/>
            <person name="Lin S."/>
            <person name="Michel G."/>
            <person name="Mittag M."/>
            <person name="Olson B.J."/>
            <person name="Pangilinan J."/>
            <person name="Peng Y."/>
            <person name="Qiu H."/>
            <person name="Shu S."/>
            <person name="Singer J.T."/>
            <person name="Smith A.G."/>
            <person name="Sprecher B.N."/>
            <person name="Wagner V."/>
            <person name="Wang W."/>
            <person name="Wang Z.-Y."/>
            <person name="Yan J."/>
            <person name="Yarish C."/>
            <person name="Zoeuner-Riek S."/>
            <person name="Zhuang Y."/>
            <person name="Zou Y."/>
            <person name="Lindquist E.A."/>
            <person name="Grimwood J."/>
            <person name="Barry K."/>
            <person name="Rokhsar D.S."/>
            <person name="Schmutz J."/>
            <person name="Stiller J.W."/>
            <person name="Grossman A.R."/>
            <person name="Prochnik S.E."/>
        </authorList>
    </citation>
    <scope>NUCLEOTIDE SEQUENCE [LARGE SCALE GENOMIC DNA]</scope>
    <source>
        <strain evidence="2">4086291</strain>
    </source>
</reference>
<keyword evidence="3" id="KW-1185">Reference proteome</keyword>
<sequence length="441" mass="45437">MGAAARRRAAAAAAATVVPAAAGTDAAPSAGAGAGAKVPPMPPPPLPPRPARPTAPPPPPPPSDAARELISIPVGALRAELADLDTLVRRLTAAAGGGLLAAPDVADFFAWFDLFECFLHHWAGVQRQRLSQRSRDRQRKRQRQRRWRRRRRRRRRRWRWRRRRRHGRRPPHPVRVPSPTASGPPPPPIRGFPSRPERQAIHDAAAAAAARVGGTAPANIVRFPHFFLPRLAAAAADVAAALHPLLDAMEAALPGAIDATARPWEAAAVAAAGVAHLRATPRVGGVLVCILARGVAGDDARSSWLALALGGGGGGRGGGSGPPTPPPVGTGGAGGLRDLPRADCGGGGGGHPVGCGRANGGGVVSAGGAWGADGRGWGGVGGCGGWRRPVYRRGTQCTDPTTWVASGPRKTRKLYGTTPCSGHVRACSGRGGAAARGGWHQ</sequence>
<name>A0A1X6P9M0_PORUM</name>
<feature type="compositionally biased region" description="Gly residues" evidence="1">
    <location>
        <begin position="312"/>
        <end position="321"/>
    </location>
</feature>
<feature type="region of interest" description="Disordered" evidence="1">
    <location>
        <begin position="312"/>
        <end position="334"/>
    </location>
</feature>
<gene>
    <name evidence="2" type="ORF">BU14_0144s0024</name>
</gene>
<dbReference type="EMBL" id="KV918835">
    <property type="protein sequence ID" value="OSX77558.1"/>
    <property type="molecule type" value="Genomic_DNA"/>
</dbReference>
<evidence type="ECO:0000313" key="3">
    <source>
        <dbReference type="Proteomes" id="UP000218209"/>
    </source>
</evidence>
<dbReference type="Proteomes" id="UP000218209">
    <property type="component" value="Unassembled WGS sequence"/>
</dbReference>
<feature type="compositionally biased region" description="Pro residues" evidence="1">
    <location>
        <begin position="39"/>
        <end position="63"/>
    </location>
</feature>
<organism evidence="2 3">
    <name type="scientific">Porphyra umbilicalis</name>
    <name type="common">Purple laver</name>
    <name type="synonym">Red alga</name>
    <dbReference type="NCBI Taxonomy" id="2786"/>
    <lineage>
        <taxon>Eukaryota</taxon>
        <taxon>Rhodophyta</taxon>
        <taxon>Bangiophyceae</taxon>
        <taxon>Bangiales</taxon>
        <taxon>Bangiaceae</taxon>
        <taxon>Porphyra</taxon>
    </lineage>
</organism>
<feature type="region of interest" description="Disordered" evidence="1">
    <location>
        <begin position="16"/>
        <end position="67"/>
    </location>
</feature>
<evidence type="ECO:0000313" key="2">
    <source>
        <dbReference type="EMBL" id="OSX77558.1"/>
    </source>
</evidence>
<feature type="compositionally biased region" description="Low complexity" evidence="1">
    <location>
        <begin position="16"/>
        <end position="38"/>
    </location>
</feature>
<proteinExistence type="predicted"/>
<accession>A0A1X6P9M0</accession>
<protein>
    <submittedName>
        <fullName evidence="2">Uncharacterized protein</fullName>
    </submittedName>
</protein>